<evidence type="ECO:0000313" key="1">
    <source>
        <dbReference type="EMBL" id="CAG9615065.1"/>
    </source>
</evidence>
<keyword evidence="2" id="KW-1185">Reference proteome</keyword>
<name>A0ABN8A749_9BACI</name>
<accession>A0ABN8A749</accession>
<protein>
    <submittedName>
        <fullName evidence="1">Uncharacterized protein</fullName>
    </submittedName>
</protein>
<dbReference type="Proteomes" id="UP000789423">
    <property type="component" value="Unassembled WGS sequence"/>
</dbReference>
<sequence>MHVLWKNTSNLYSLGAMFEIRVKYLQAVVNEINIIHGSVEQYTEQEIGFTKDKLEERENLRERV</sequence>
<comment type="caution">
    <text evidence="1">The sequence shown here is derived from an EMBL/GenBank/DDBJ whole genome shotgun (WGS) entry which is preliminary data.</text>
</comment>
<proteinExistence type="predicted"/>
<dbReference type="EMBL" id="CAKJTI010000052">
    <property type="protein sequence ID" value="CAG9615065.1"/>
    <property type="molecule type" value="Genomic_DNA"/>
</dbReference>
<organism evidence="1 2">
    <name type="scientific">Bacillus rhizoplanae</name>
    <dbReference type="NCBI Taxonomy" id="2880966"/>
    <lineage>
        <taxon>Bacteria</taxon>
        <taxon>Bacillati</taxon>
        <taxon>Bacillota</taxon>
        <taxon>Bacilli</taxon>
        <taxon>Bacillales</taxon>
        <taxon>Bacillaceae</taxon>
        <taxon>Bacillus</taxon>
    </lineage>
</organism>
<dbReference type="Pfam" id="PF13350">
    <property type="entry name" value="Y_phosphatase3"/>
    <property type="match status" value="1"/>
</dbReference>
<evidence type="ECO:0000313" key="2">
    <source>
        <dbReference type="Proteomes" id="UP000789423"/>
    </source>
</evidence>
<gene>
    <name evidence="1" type="ORF">BACCIP111899_04301</name>
</gene>
<dbReference type="InterPro" id="IPR026893">
    <property type="entry name" value="Tyr/Ser_Pase_IphP-type"/>
</dbReference>
<reference evidence="1 2" key="1">
    <citation type="submission" date="2021-10" db="EMBL/GenBank/DDBJ databases">
        <authorList>
            <person name="Criscuolo A."/>
        </authorList>
    </citation>
    <scope>NUCLEOTIDE SEQUENCE [LARGE SCALE GENOMIC DNA]</scope>
    <source>
        <strain evidence="2">CIP 111899</strain>
    </source>
</reference>